<dbReference type="Gene3D" id="3.40.605.10">
    <property type="entry name" value="Aldehyde Dehydrogenase, Chain A, domain 1"/>
    <property type="match status" value="1"/>
</dbReference>
<protein>
    <submittedName>
        <fullName evidence="7">Aldehyde dehydrogenase</fullName>
    </submittedName>
</protein>
<evidence type="ECO:0000256" key="4">
    <source>
        <dbReference type="PROSITE-ProRule" id="PRU10007"/>
    </source>
</evidence>
<proteinExistence type="inferred from homology"/>
<dbReference type="EMBL" id="BMOC01000012">
    <property type="protein sequence ID" value="GGJ10238.1"/>
    <property type="molecule type" value="Genomic_DNA"/>
</dbReference>
<dbReference type="InterPro" id="IPR016163">
    <property type="entry name" value="Ald_DH_C"/>
</dbReference>
<dbReference type="InterPro" id="IPR016162">
    <property type="entry name" value="Ald_DH_N"/>
</dbReference>
<dbReference type="Gene3D" id="3.40.309.10">
    <property type="entry name" value="Aldehyde Dehydrogenase, Chain A, domain 2"/>
    <property type="match status" value="1"/>
</dbReference>
<gene>
    <name evidence="7" type="primary">gabD</name>
    <name evidence="7" type="ORF">GCM10008995_20170</name>
</gene>
<dbReference type="Proteomes" id="UP000653099">
    <property type="component" value="Unassembled WGS sequence"/>
</dbReference>
<comment type="subunit">
    <text evidence="2">Homotetramer.</text>
</comment>
<comment type="similarity">
    <text evidence="1 5">Belongs to the aldehyde dehydrogenase family.</text>
</comment>
<dbReference type="FunFam" id="3.40.309.10:FF:000009">
    <property type="entry name" value="Aldehyde dehydrogenase A"/>
    <property type="match status" value="1"/>
</dbReference>
<keyword evidence="3 5" id="KW-0560">Oxidoreductase</keyword>
<dbReference type="PANTHER" id="PTHR42991">
    <property type="entry name" value="ALDEHYDE DEHYDROGENASE"/>
    <property type="match status" value="1"/>
</dbReference>
<name>A0A830EBM4_9EURY</name>
<reference evidence="7" key="1">
    <citation type="journal article" date="2014" name="Int. J. Syst. Evol. Microbiol.">
        <title>Complete genome sequence of Corynebacterium casei LMG S-19264T (=DSM 44701T), isolated from a smear-ripened cheese.</title>
        <authorList>
            <consortium name="US DOE Joint Genome Institute (JGI-PGF)"/>
            <person name="Walter F."/>
            <person name="Albersmeier A."/>
            <person name="Kalinowski J."/>
            <person name="Ruckert C."/>
        </authorList>
    </citation>
    <scope>NUCLEOTIDE SEQUENCE</scope>
    <source>
        <strain evidence="7">JCM 14359</strain>
    </source>
</reference>
<dbReference type="Pfam" id="PF00171">
    <property type="entry name" value="Aldedh"/>
    <property type="match status" value="1"/>
</dbReference>
<dbReference type="PROSITE" id="PS00687">
    <property type="entry name" value="ALDEHYDE_DEHYDR_GLU"/>
    <property type="match status" value="1"/>
</dbReference>
<evidence type="ECO:0000256" key="1">
    <source>
        <dbReference type="ARBA" id="ARBA00009986"/>
    </source>
</evidence>
<reference evidence="7" key="2">
    <citation type="submission" date="2020-09" db="EMBL/GenBank/DDBJ databases">
        <authorList>
            <person name="Sun Q."/>
            <person name="Ohkuma M."/>
        </authorList>
    </citation>
    <scope>NUCLEOTIDE SEQUENCE</scope>
    <source>
        <strain evidence="7">JCM 14359</strain>
    </source>
</reference>
<dbReference type="InterPro" id="IPR029510">
    <property type="entry name" value="Ald_DH_CS_GLU"/>
</dbReference>
<evidence type="ECO:0000256" key="5">
    <source>
        <dbReference type="RuleBase" id="RU003345"/>
    </source>
</evidence>
<evidence type="ECO:0000256" key="3">
    <source>
        <dbReference type="ARBA" id="ARBA00023002"/>
    </source>
</evidence>
<dbReference type="GO" id="GO:0008911">
    <property type="term" value="F:lactaldehyde dehydrogenase (NAD+) activity"/>
    <property type="evidence" value="ECO:0007669"/>
    <property type="project" value="TreeGrafter"/>
</dbReference>
<dbReference type="InterPro" id="IPR016161">
    <property type="entry name" value="Ald_DH/histidinol_DH"/>
</dbReference>
<keyword evidence="8" id="KW-1185">Reference proteome</keyword>
<dbReference type="AlphaFoldDB" id="A0A830EBM4"/>
<feature type="domain" description="Aldehyde dehydrogenase" evidence="6">
    <location>
        <begin position="26"/>
        <end position="490"/>
    </location>
</feature>
<dbReference type="InterPro" id="IPR015590">
    <property type="entry name" value="Aldehyde_DH_dom"/>
</dbReference>
<dbReference type="SUPFAM" id="SSF53720">
    <property type="entry name" value="ALDH-like"/>
    <property type="match status" value="1"/>
</dbReference>
<dbReference type="InterPro" id="IPR051020">
    <property type="entry name" value="ALDH-related_metabolic_enz"/>
</dbReference>
<organism evidence="7 8">
    <name type="scientific">Halobellus salinus</name>
    <dbReference type="NCBI Taxonomy" id="931585"/>
    <lineage>
        <taxon>Archaea</taxon>
        <taxon>Methanobacteriati</taxon>
        <taxon>Methanobacteriota</taxon>
        <taxon>Stenosarchaea group</taxon>
        <taxon>Halobacteria</taxon>
        <taxon>Halobacteriales</taxon>
        <taxon>Haloferacaceae</taxon>
        <taxon>Halobellus</taxon>
    </lineage>
</organism>
<evidence type="ECO:0000313" key="8">
    <source>
        <dbReference type="Proteomes" id="UP000653099"/>
    </source>
</evidence>
<accession>A0A830EBM4</accession>
<evidence type="ECO:0000256" key="2">
    <source>
        <dbReference type="ARBA" id="ARBA00011881"/>
    </source>
</evidence>
<evidence type="ECO:0000259" key="6">
    <source>
        <dbReference type="Pfam" id="PF00171"/>
    </source>
</evidence>
<evidence type="ECO:0000313" key="7">
    <source>
        <dbReference type="EMBL" id="GGJ10238.1"/>
    </source>
</evidence>
<sequence>MWTDHTGMSQKAAARLDKQMLIDGEWTAGDGRIDVIHPYDGSRVGSVPLATADQVTAAVDAAERAYEASTLSAYERYELLERTADLLEDDADRVANVLTSEQGKPITEARGEVDRAVQTLQLSAEQAKRMFGEYVPMDAQKGFTRDHCFTQREPLGVVASITPFNFPINLMVHKVGPALAAGNAVVGKPASNTPLVSVLLFEYLQEAAEAVGAPNGLVNLVTGSGSTVGDAILEHDAVEAISFTGSTPVGKYIANNSGMTEVTLELGGNDPTIVWDDTDINKAAEAVVGGACSNAGQVCNSVERVIVHDTIEGEFIDAAVDAVESLSVGNPFEESTSVSAIVDDEQFETVVDLYEATVDAGATVETGGNYGGDLGERVFEPTVLSGVTPDMPAATEETFGPLVPILSVGDFDEAIAEANNTNYGLEAGIFTQDIDRARRAADDIDAGGVNVNTVSGFRADHMPYGGFKDSGVGKEGIKYAVEHFSREKLVGFHDGFTDA</sequence>
<dbReference type="PANTHER" id="PTHR42991:SF1">
    <property type="entry name" value="ALDEHYDE DEHYDROGENASE"/>
    <property type="match status" value="1"/>
</dbReference>
<feature type="active site" evidence="4">
    <location>
        <position position="265"/>
    </location>
</feature>
<comment type="caution">
    <text evidence="7">The sequence shown here is derived from an EMBL/GenBank/DDBJ whole genome shotgun (WGS) entry which is preliminary data.</text>
</comment>
<dbReference type="FunFam" id="3.40.605.10:FF:000007">
    <property type="entry name" value="NAD/NADP-dependent betaine aldehyde dehydrogenase"/>
    <property type="match status" value="1"/>
</dbReference>